<gene>
    <name evidence="1" type="ORF">CPT_CIP9_096</name>
</gene>
<organism evidence="1 2">
    <name type="scientific">Enterobacter phage vB_EclM_CIP9</name>
    <dbReference type="NCBI Taxonomy" id="2696340"/>
    <lineage>
        <taxon>Viruses</taxon>
        <taxon>Duplodnaviria</taxon>
        <taxon>Heunggongvirae</taxon>
        <taxon>Uroviricota</taxon>
        <taxon>Caudoviricetes</taxon>
        <taxon>Pantevenvirales</taxon>
        <taxon>Straboviridae</taxon>
        <taxon>Tevenvirinae</taxon>
        <taxon>Kanagawavirus</taxon>
        <taxon>Kanagawavirus cipnine</taxon>
    </lineage>
</organism>
<evidence type="ECO:0000313" key="1">
    <source>
        <dbReference type="EMBL" id="QHS01632.1"/>
    </source>
</evidence>
<name>A0A6B9Y131_9CAUD</name>
<accession>A0A6B9Y131</accession>
<sequence>MTIKRIFTCYECGKQINRLMQDIITLDDLNYAHAECLMKKK</sequence>
<dbReference type="EMBL" id="MN882610">
    <property type="protein sequence ID" value="QHS01632.1"/>
    <property type="molecule type" value="Genomic_DNA"/>
</dbReference>
<reference evidence="2" key="1">
    <citation type="submission" date="2019-12" db="EMBL/GenBank/DDBJ databases">
        <authorList>
            <person name="Wang K."/>
            <person name="Tamayo M.G."/>
            <person name="Penner T.V."/>
            <person name="Cook B.W.M."/>
            <person name="Court D.A."/>
            <person name="Theriault S.S."/>
        </authorList>
    </citation>
    <scope>NUCLEOTIDE SEQUENCE [LARGE SCALE GENOMIC DNA]</scope>
</reference>
<evidence type="ECO:0000313" key="2">
    <source>
        <dbReference type="Proteomes" id="UP000465071"/>
    </source>
</evidence>
<dbReference type="Proteomes" id="UP000465071">
    <property type="component" value="Segment"/>
</dbReference>
<protein>
    <submittedName>
        <fullName evidence="1">Uncharacterized protein</fullName>
    </submittedName>
</protein>
<keyword evidence="2" id="KW-1185">Reference proteome</keyword>
<proteinExistence type="predicted"/>